<dbReference type="InterPro" id="IPR036397">
    <property type="entry name" value="RNaseH_sf"/>
</dbReference>
<dbReference type="AlphaFoldDB" id="A0A8J6HRS7"/>
<reference evidence="4" key="1">
    <citation type="journal article" date="2020" name="J Insects Food Feed">
        <title>The yellow mealworm (Tenebrio molitor) genome: a resource for the emerging insects as food and feed industry.</title>
        <authorList>
            <person name="Eriksson T."/>
            <person name="Andere A."/>
            <person name="Kelstrup H."/>
            <person name="Emery V."/>
            <person name="Picard C."/>
        </authorList>
    </citation>
    <scope>NUCLEOTIDE SEQUENCE</scope>
    <source>
        <strain evidence="4">Stoneville</strain>
        <tissue evidence="4">Whole head</tissue>
    </source>
</reference>
<dbReference type="GO" id="GO:0015074">
    <property type="term" value="P:DNA integration"/>
    <property type="evidence" value="ECO:0007669"/>
    <property type="project" value="InterPro"/>
</dbReference>
<evidence type="ECO:0000313" key="4">
    <source>
        <dbReference type="EMBL" id="KAH0818463.1"/>
    </source>
</evidence>
<dbReference type="GO" id="GO:0003964">
    <property type="term" value="F:RNA-directed DNA polymerase activity"/>
    <property type="evidence" value="ECO:0007669"/>
    <property type="project" value="UniProtKB-EC"/>
</dbReference>
<sequence length="1164" mass="136892">MKKEINKIHSSRLQRMRLKLVKYKLNVKYLPGKYMYIADLLSRDYKKNSAEEDKELVEIVHTVSVHARISPDKREEFQRHTQKDEDLQKVMKYIKNGWPKEIKKVEPQLRTYWKIQEELQEIEGIIFKQDQLVVPKTLRKEMMKLLHQPHFGITKTKLRAKEVFYWPFMNNEITLMVENCKLCAKYQPAKQKEPLILHSIPKTPFAKLGMDILEHLKKDYLVIMDYYSKWLEVVPLQHKTAREIITKCEAVFTTHGIPSEVIADNVPFGSAEFREFAKKWNFKVNTSSPHYPKSNGQAEKGVHIAKMLLKKADNLNLALLEYRNTPIPQLKKSPAQILCGRRMKTNIPINEKLLQEEIQDSDDYFRRLQAKRQKYKQYYDRTAKDQEEFSPNDDVVIRDGKTWTQGHVVGQHQSPRSYIVKSEKGEVRRNSSFLKKAKQLPEKHNTKEDTPRVTEPNPETQSSEETSASNDCNLLLLAAVGDCQLLRDEERPTRYVLPYSGLSGAEEPEPKEEHYYKPNRRSERIPATAYQYDEAEEDYYRPQPPPQPRQKVETESYRYQATTPSHKDYEEILKNNHLVRLRVAAKKQTQPPTHSHSPQQPVEQYLKEVNPTTKTAYQRPTNYLRFNGQSPALKQEQNEETPLKQQPYRYILQPDLQQQKSYQQYQYESQQDSTKPVPPKTPHFNLVAYQNALIAQQKLLAAENQEEGPAKSSIYVSQNIPKKTKKQKSTPSRQSSTQQYDYYPQVAPQRPTYSPEAASLRYQQPLTSRNVYQKNEASLQVEEPLLYPEQRERELEYQTQAPARAPKQRTTTRLPRRKPKYQTEEPVDDYQPPAPKYQHDDPAFDYHSGSLKYQDEPAYRRPLPRPTKPSKYEEQTEAKDDYLYQPLPKYQRERENVPRRPHSHYPPEPEVRPSRYLSRQQYQEESKQLPQYQTADLAYQPTAEVPVRQTGRGPQTYPQYQYDRRQQFITPVQPKTRHFNSVEYQNALIAEQLEEESSIYITQNKPLHFKTQKISPSTQYKYHTQVASQRQTNNLKLAPVRYEQTQNAGYEVEEPSEEGESEEPSFYSPISEVKYQAPQQLEESASELTPLPKFRPENVIKKKGLHYPRKPKKQTSTYLNGQLFRQEVKTPRRYTLEDLATQPSSNAPIRYDANRPFLILVYDE</sequence>
<organism evidence="4 5">
    <name type="scientific">Tenebrio molitor</name>
    <name type="common">Yellow mealworm beetle</name>
    <dbReference type="NCBI Taxonomy" id="7067"/>
    <lineage>
        <taxon>Eukaryota</taxon>
        <taxon>Metazoa</taxon>
        <taxon>Ecdysozoa</taxon>
        <taxon>Arthropoda</taxon>
        <taxon>Hexapoda</taxon>
        <taxon>Insecta</taxon>
        <taxon>Pterygota</taxon>
        <taxon>Neoptera</taxon>
        <taxon>Endopterygota</taxon>
        <taxon>Coleoptera</taxon>
        <taxon>Polyphaga</taxon>
        <taxon>Cucujiformia</taxon>
        <taxon>Tenebrionidae</taxon>
        <taxon>Tenebrio</taxon>
    </lineage>
</organism>
<accession>A0A8J6HRS7</accession>
<feature type="compositionally biased region" description="Low complexity" evidence="2">
    <location>
        <begin position="729"/>
        <end position="739"/>
    </location>
</feature>
<dbReference type="Gene3D" id="1.10.340.70">
    <property type="match status" value="1"/>
</dbReference>
<protein>
    <recommendedName>
        <fullName evidence="1">RNA-directed DNA polymerase</fullName>
        <ecNumber evidence="1">2.7.7.49</ecNumber>
    </recommendedName>
</protein>
<feature type="region of interest" description="Disordered" evidence="2">
    <location>
        <begin position="498"/>
        <end position="517"/>
    </location>
</feature>
<feature type="region of interest" description="Disordered" evidence="2">
    <location>
        <begin position="1048"/>
        <end position="1067"/>
    </location>
</feature>
<evidence type="ECO:0000259" key="3">
    <source>
        <dbReference type="PROSITE" id="PS50994"/>
    </source>
</evidence>
<feature type="compositionally biased region" description="Basic and acidic residues" evidence="2">
    <location>
        <begin position="870"/>
        <end position="882"/>
    </location>
</feature>
<feature type="compositionally biased region" description="Basic and acidic residues" evidence="2">
    <location>
        <begin position="439"/>
        <end position="452"/>
    </location>
</feature>
<dbReference type="PANTHER" id="PTHR37984">
    <property type="entry name" value="PROTEIN CBG26694"/>
    <property type="match status" value="1"/>
</dbReference>
<keyword evidence="5" id="KW-1185">Reference proteome</keyword>
<dbReference type="SUPFAM" id="SSF53098">
    <property type="entry name" value="Ribonuclease H-like"/>
    <property type="match status" value="1"/>
</dbReference>
<evidence type="ECO:0000256" key="1">
    <source>
        <dbReference type="ARBA" id="ARBA00012493"/>
    </source>
</evidence>
<dbReference type="FunFam" id="1.10.340.70:FF:000003">
    <property type="entry name" value="Protein CBG25708"/>
    <property type="match status" value="1"/>
</dbReference>
<dbReference type="GO" id="GO:0003676">
    <property type="term" value="F:nucleic acid binding"/>
    <property type="evidence" value="ECO:0007669"/>
    <property type="project" value="InterPro"/>
</dbReference>
<dbReference type="Pfam" id="PF17921">
    <property type="entry name" value="Integrase_H2C2"/>
    <property type="match status" value="1"/>
</dbReference>
<evidence type="ECO:0000256" key="2">
    <source>
        <dbReference type="SAM" id="MobiDB-lite"/>
    </source>
</evidence>
<proteinExistence type="predicted"/>
<gene>
    <name evidence="4" type="ORF">GEV33_004327</name>
</gene>
<dbReference type="PANTHER" id="PTHR37984:SF7">
    <property type="entry name" value="INTEGRASE CATALYTIC DOMAIN-CONTAINING PROTEIN"/>
    <property type="match status" value="1"/>
</dbReference>
<feature type="compositionally biased region" description="Polar residues" evidence="2">
    <location>
        <begin position="457"/>
        <end position="468"/>
    </location>
</feature>
<dbReference type="Proteomes" id="UP000719412">
    <property type="component" value="Unassembled WGS sequence"/>
</dbReference>
<feature type="region of interest" description="Disordered" evidence="2">
    <location>
        <begin position="406"/>
        <end position="468"/>
    </location>
</feature>
<feature type="region of interest" description="Disordered" evidence="2">
    <location>
        <begin position="796"/>
        <end position="927"/>
    </location>
</feature>
<evidence type="ECO:0000313" key="5">
    <source>
        <dbReference type="Proteomes" id="UP000719412"/>
    </source>
</evidence>
<dbReference type="InterPro" id="IPR012337">
    <property type="entry name" value="RNaseH-like_sf"/>
</dbReference>
<feature type="compositionally biased region" description="Low complexity" evidence="2">
    <location>
        <begin position="588"/>
        <end position="601"/>
    </location>
</feature>
<comment type="caution">
    <text evidence="4">The sequence shown here is derived from an EMBL/GenBank/DDBJ whole genome shotgun (WGS) entry which is preliminary data.</text>
</comment>
<feature type="compositionally biased region" description="Acidic residues" evidence="2">
    <location>
        <begin position="1051"/>
        <end position="1063"/>
    </location>
</feature>
<name>A0A8J6HRS7_TENMO</name>
<dbReference type="InterPro" id="IPR050951">
    <property type="entry name" value="Retrovirus_Pol_polyprotein"/>
</dbReference>
<feature type="region of interest" description="Disordered" evidence="2">
    <location>
        <begin position="585"/>
        <end position="604"/>
    </location>
</feature>
<feature type="domain" description="Integrase catalytic" evidence="3">
    <location>
        <begin position="200"/>
        <end position="356"/>
    </location>
</feature>
<dbReference type="InterPro" id="IPR041588">
    <property type="entry name" value="Integrase_H2C2"/>
</dbReference>
<feature type="region of interest" description="Disordered" evidence="2">
    <location>
        <begin position="659"/>
        <end position="682"/>
    </location>
</feature>
<dbReference type="FunFam" id="3.30.420.10:FF:000063">
    <property type="entry name" value="Retrovirus-related Pol polyprotein from transposon 297-like Protein"/>
    <property type="match status" value="1"/>
</dbReference>
<dbReference type="EMBL" id="JABDTM020017608">
    <property type="protein sequence ID" value="KAH0818463.1"/>
    <property type="molecule type" value="Genomic_DNA"/>
</dbReference>
<feature type="compositionally biased region" description="Low complexity" evidence="2">
    <location>
        <begin position="659"/>
        <end position="673"/>
    </location>
</feature>
<dbReference type="Gene3D" id="3.30.420.10">
    <property type="entry name" value="Ribonuclease H-like superfamily/Ribonuclease H"/>
    <property type="match status" value="1"/>
</dbReference>
<feature type="region of interest" description="Disordered" evidence="2">
    <location>
        <begin position="705"/>
        <end position="742"/>
    </location>
</feature>
<dbReference type="EC" id="2.7.7.49" evidence="1"/>
<dbReference type="InterPro" id="IPR001584">
    <property type="entry name" value="Integrase_cat-core"/>
</dbReference>
<dbReference type="PROSITE" id="PS50994">
    <property type="entry name" value="INTEGRASE"/>
    <property type="match status" value="1"/>
</dbReference>
<reference evidence="4" key="2">
    <citation type="submission" date="2021-08" db="EMBL/GenBank/DDBJ databases">
        <authorList>
            <person name="Eriksson T."/>
        </authorList>
    </citation>
    <scope>NUCLEOTIDE SEQUENCE</scope>
    <source>
        <strain evidence="4">Stoneville</strain>
        <tissue evidence="4">Whole head</tissue>
    </source>
</reference>